<dbReference type="EMBL" id="JBDLBR010000001">
    <property type="protein sequence ID" value="MEN7535882.1"/>
    <property type="molecule type" value="Genomic_DNA"/>
</dbReference>
<protein>
    <submittedName>
        <fullName evidence="1">Phage major tail tube protein</fullName>
    </submittedName>
</protein>
<keyword evidence="2" id="KW-1185">Reference proteome</keyword>
<dbReference type="RefSeq" id="WP_346783343.1">
    <property type="nucleotide sequence ID" value="NZ_JBDLBR010000001.1"/>
</dbReference>
<name>A0ABV0CVK2_9SPHN</name>
<dbReference type="Proteomes" id="UP001484535">
    <property type="component" value="Unassembled WGS sequence"/>
</dbReference>
<gene>
    <name evidence="1" type="ORF">ABDJ38_01685</name>
</gene>
<evidence type="ECO:0000313" key="1">
    <source>
        <dbReference type="EMBL" id="MEN7535882.1"/>
    </source>
</evidence>
<dbReference type="Pfam" id="PF04985">
    <property type="entry name" value="Phage_tube"/>
    <property type="match status" value="1"/>
</dbReference>
<dbReference type="NCBIfam" id="TIGR01611">
    <property type="entry name" value="tail_tube"/>
    <property type="match status" value="1"/>
</dbReference>
<comment type="caution">
    <text evidence="1">The sequence shown here is derived from an EMBL/GenBank/DDBJ whole genome shotgun (WGS) entry which is preliminary data.</text>
</comment>
<reference evidence="1 2" key="1">
    <citation type="submission" date="2024-05" db="EMBL/GenBank/DDBJ databases">
        <authorList>
            <person name="Park S."/>
        </authorList>
    </citation>
    <scope>NUCLEOTIDE SEQUENCE [LARGE SCALE GENOMIC DNA]</scope>
    <source>
        <strain evidence="1 2">DGU5</strain>
    </source>
</reference>
<evidence type="ECO:0000313" key="2">
    <source>
        <dbReference type="Proteomes" id="UP001484535"/>
    </source>
</evidence>
<sequence>MALPSKLKNMTLSNDGVSYLGLCPEVSIPKLARKFEGYRGGGMDAEVQIDMGGETIEFEWKAGGLIEQIFGQFGATTHDALLLRWIGAYQDDASGQYKSVEIVVRGRHQEIDPGTGKPGDDTEQTIKTICSYYKLIVDGRVLIEKDEMNLVFIVNGIDRLAAQRAALGI</sequence>
<dbReference type="InterPro" id="IPR006498">
    <property type="entry name" value="Tail_tube"/>
</dbReference>
<organism evidence="1 2">
    <name type="scientific">Aurantiacibacter flavus</name>
    <dbReference type="NCBI Taxonomy" id="3145232"/>
    <lineage>
        <taxon>Bacteria</taxon>
        <taxon>Pseudomonadati</taxon>
        <taxon>Pseudomonadota</taxon>
        <taxon>Alphaproteobacteria</taxon>
        <taxon>Sphingomonadales</taxon>
        <taxon>Erythrobacteraceae</taxon>
        <taxon>Aurantiacibacter</taxon>
    </lineage>
</organism>
<accession>A0ABV0CVK2</accession>
<proteinExistence type="predicted"/>